<keyword evidence="2" id="KW-1185">Reference proteome</keyword>
<dbReference type="Proteomes" id="UP000030207">
    <property type="component" value="Segment"/>
</dbReference>
<proteinExistence type="predicted"/>
<evidence type="ECO:0000313" key="1">
    <source>
        <dbReference type="EMBL" id="AIW03456.1"/>
    </source>
</evidence>
<accession>A0A0A0RSG7</accession>
<dbReference type="GeneID" id="24608033"/>
<dbReference type="RefSeq" id="YP_009151621.1">
    <property type="nucleotide sequence ID" value="NC_027374.1"/>
</dbReference>
<reference evidence="1 2" key="1">
    <citation type="submission" date="2014-07" db="EMBL/GenBank/DDBJ databases">
        <title>Complete Genome of Bacillus megaterium Myophage Moonbeam.</title>
        <authorList>
            <person name="Cadungog J.N."/>
            <person name="Khatemi B.E."/>
            <person name="Hernandez A.C."/>
            <person name="Everett G.F.K."/>
        </authorList>
    </citation>
    <scope>NUCLEOTIDE SEQUENCE [LARGE SCALE GENOMIC DNA]</scope>
</reference>
<gene>
    <name evidence="1" type="ORF">CPT_Moonbeam58</name>
</gene>
<dbReference type="EMBL" id="KM236246">
    <property type="protein sequence ID" value="AIW03456.1"/>
    <property type="molecule type" value="Genomic_DNA"/>
</dbReference>
<protein>
    <submittedName>
        <fullName evidence="1">Uncharacterized protein</fullName>
    </submittedName>
</protein>
<sequence length="290" mass="32212">MFSNGNNTPPYSHNNPQALSLEDVNKYTLDDYGLSVDAVKMNHFGVQVTDPRTGEHLPDAFYKSKIEAAVAQAEKMLDIVILPRILYEHHDFYSNDFGSYSFIQTFHKPVLQVEAVRLEYGGNSLYNYPNQWWKVYNLSGHVQMLPNTMLSGGADGQSLVQSYSMYPMVTGLPNTVGNNFAPQMLHVQYVAGMLPPTRSGVTAPNEMHPDLWNMIIKLALKEVFEQWGRLIIGAGIANMSISIDGVSQSIDTTQSAMYGGASADILQLNEDIDKLKAGLKSYYGFNLGLI</sequence>
<name>A0A0A0RSG7_9CAUD</name>
<dbReference type="KEGG" id="vg:24608033"/>
<organism evidence="1 2">
    <name type="scientific">Bacillus phage Moonbeam</name>
    <dbReference type="NCBI Taxonomy" id="1540091"/>
    <lineage>
        <taxon>Viruses</taxon>
        <taxon>Duplodnaviria</taxon>
        <taxon>Heunggongvirae</taxon>
        <taxon>Uroviricota</taxon>
        <taxon>Caudoviricetes</taxon>
        <taxon>Herelleviridae</taxon>
        <taxon>Bastillevirinae</taxon>
        <taxon>Moonbeamvirus</taxon>
        <taxon>Moonbeamvirus moonbeam</taxon>
    </lineage>
</organism>
<dbReference type="OrthoDB" id="6822at10239"/>
<evidence type="ECO:0000313" key="2">
    <source>
        <dbReference type="Proteomes" id="UP000030207"/>
    </source>
</evidence>